<protein>
    <submittedName>
        <fullName evidence="1">Uncharacterized protein</fullName>
    </submittedName>
</protein>
<proteinExistence type="predicted"/>
<sequence length="111" mass="11378">MEASECTPESVEDFQSAVDDQLLREQSSAALRNDRSALSAAAVTCSGADAPDGLENTPWIPQALSCLSLGADVSMSLMNGISDPSQIAGECAADAEDLSVRPSASTCVNAN</sequence>
<evidence type="ECO:0000313" key="1">
    <source>
        <dbReference type="EMBL" id="KAF3031144.1"/>
    </source>
</evidence>
<gene>
    <name evidence="1" type="ORF">E8E12_000669</name>
</gene>
<keyword evidence="2" id="KW-1185">Reference proteome</keyword>
<dbReference type="EMBL" id="SWKV01000195">
    <property type="protein sequence ID" value="KAF3031144.1"/>
    <property type="molecule type" value="Genomic_DNA"/>
</dbReference>
<name>A0A9P4WFT4_9PLEO</name>
<dbReference type="Proteomes" id="UP000758155">
    <property type="component" value="Unassembled WGS sequence"/>
</dbReference>
<organism evidence="1 2">
    <name type="scientific">Didymella heteroderae</name>
    <dbReference type="NCBI Taxonomy" id="1769908"/>
    <lineage>
        <taxon>Eukaryota</taxon>
        <taxon>Fungi</taxon>
        <taxon>Dikarya</taxon>
        <taxon>Ascomycota</taxon>
        <taxon>Pezizomycotina</taxon>
        <taxon>Dothideomycetes</taxon>
        <taxon>Pleosporomycetidae</taxon>
        <taxon>Pleosporales</taxon>
        <taxon>Pleosporineae</taxon>
        <taxon>Didymellaceae</taxon>
        <taxon>Didymella</taxon>
    </lineage>
</organism>
<dbReference type="AlphaFoldDB" id="A0A9P4WFT4"/>
<comment type="caution">
    <text evidence="1">The sequence shown here is derived from an EMBL/GenBank/DDBJ whole genome shotgun (WGS) entry which is preliminary data.</text>
</comment>
<evidence type="ECO:0000313" key="2">
    <source>
        <dbReference type="Proteomes" id="UP000758155"/>
    </source>
</evidence>
<reference evidence="1" key="1">
    <citation type="submission" date="2019-04" db="EMBL/GenBank/DDBJ databases">
        <title>Sequencing of skin fungus with MAO and IRED activity.</title>
        <authorList>
            <person name="Marsaioli A.J."/>
            <person name="Bonatto J.M.C."/>
            <person name="Reis Junior O."/>
        </authorList>
    </citation>
    <scope>NUCLEOTIDE SEQUENCE</scope>
    <source>
        <strain evidence="1">28M1</strain>
    </source>
</reference>
<accession>A0A9P4WFT4</accession>